<dbReference type="EMBL" id="MLJW01000051">
    <property type="protein sequence ID" value="OIR05271.1"/>
    <property type="molecule type" value="Genomic_DNA"/>
</dbReference>
<accession>A0A1J5SAB1</accession>
<dbReference type="CDD" id="cd01392">
    <property type="entry name" value="HTH_LacI"/>
    <property type="match status" value="1"/>
</dbReference>
<dbReference type="Gene3D" id="1.10.260.40">
    <property type="entry name" value="lambda repressor-like DNA-binding domains"/>
    <property type="match status" value="1"/>
</dbReference>
<reference evidence="5" key="1">
    <citation type="submission" date="2016-10" db="EMBL/GenBank/DDBJ databases">
        <title>Sequence of Gallionella enrichment culture.</title>
        <authorList>
            <person name="Poehlein A."/>
            <person name="Muehling M."/>
            <person name="Daniel R."/>
        </authorList>
    </citation>
    <scope>NUCLEOTIDE SEQUENCE</scope>
</reference>
<keyword evidence="3" id="KW-0804">Transcription</keyword>
<dbReference type="PROSITE" id="PS50932">
    <property type="entry name" value="HTH_LACI_2"/>
    <property type="match status" value="1"/>
</dbReference>
<name>A0A1J5SAB1_9ZZZZ</name>
<organism evidence="5">
    <name type="scientific">mine drainage metagenome</name>
    <dbReference type="NCBI Taxonomy" id="410659"/>
    <lineage>
        <taxon>unclassified sequences</taxon>
        <taxon>metagenomes</taxon>
        <taxon>ecological metagenomes</taxon>
    </lineage>
</organism>
<dbReference type="InterPro" id="IPR000843">
    <property type="entry name" value="HTH_LacI"/>
</dbReference>
<gene>
    <name evidence="5" type="primary">rafR</name>
    <name evidence="5" type="ORF">GALL_125830</name>
</gene>
<evidence type="ECO:0000256" key="3">
    <source>
        <dbReference type="ARBA" id="ARBA00023163"/>
    </source>
</evidence>
<dbReference type="GO" id="GO:0003700">
    <property type="term" value="F:DNA-binding transcription factor activity"/>
    <property type="evidence" value="ECO:0007669"/>
    <property type="project" value="TreeGrafter"/>
</dbReference>
<feature type="domain" description="HTH lacI-type" evidence="4">
    <location>
        <begin position="1"/>
        <end position="55"/>
    </location>
</feature>
<evidence type="ECO:0000256" key="2">
    <source>
        <dbReference type="ARBA" id="ARBA00023125"/>
    </source>
</evidence>
<dbReference type="InterPro" id="IPR046335">
    <property type="entry name" value="LacI/GalR-like_sensor"/>
</dbReference>
<dbReference type="GO" id="GO:0000976">
    <property type="term" value="F:transcription cis-regulatory region binding"/>
    <property type="evidence" value="ECO:0007669"/>
    <property type="project" value="TreeGrafter"/>
</dbReference>
<proteinExistence type="predicted"/>
<dbReference type="InterPro" id="IPR028082">
    <property type="entry name" value="Peripla_BP_I"/>
</dbReference>
<dbReference type="Pfam" id="PF13377">
    <property type="entry name" value="Peripla_BP_3"/>
    <property type="match status" value="1"/>
</dbReference>
<keyword evidence="2" id="KW-0238">DNA-binding</keyword>
<evidence type="ECO:0000313" key="5">
    <source>
        <dbReference type="EMBL" id="OIR05271.1"/>
    </source>
</evidence>
<keyword evidence="1" id="KW-0805">Transcription regulation</keyword>
<dbReference type="SUPFAM" id="SSF53822">
    <property type="entry name" value="Periplasmic binding protein-like I"/>
    <property type="match status" value="1"/>
</dbReference>
<dbReference type="PANTHER" id="PTHR30146:SF153">
    <property type="entry name" value="LACTOSE OPERON REPRESSOR"/>
    <property type="match status" value="1"/>
</dbReference>
<dbReference type="PANTHER" id="PTHR30146">
    <property type="entry name" value="LACI-RELATED TRANSCRIPTIONAL REPRESSOR"/>
    <property type="match status" value="1"/>
</dbReference>
<dbReference type="InterPro" id="IPR010982">
    <property type="entry name" value="Lambda_DNA-bd_dom_sf"/>
</dbReference>
<dbReference type="SUPFAM" id="SSF47413">
    <property type="entry name" value="lambda repressor-like DNA-binding domains"/>
    <property type="match status" value="1"/>
</dbReference>
<evidence type="ECO:0000256" key="1">
    <source>
        <dbReference type="ARBA" id="ARBA00023015"/>
    </source>
</evidence>
<dbReference type="SMART" id="SM00354">
    <property type="entry name" value="HTH_LACI"/>
    <property type="match status" value="1"/>
</dbReference>
<dbReference type="Gene3D" id="3.40.50.2300">
    <property type="match status" value="2"/>
</dbReference>
<protein>
    <submittedName>
        <fullName evidence="5">HTH-type transcriptional regulator RafR</fullName>
    </submittedName>
</protein>
<comment type="caution">
    <text evidence="5">The sequence shown here is derived from an EMBL/GenBank/DDBJ whole genome shotgun (WGS) entry which is preliminary data.</text>
</comment>
<dbReference type="Pfam" id="PF00356">
    <property type="entry name" value="LacI"/>
    <property type="match status" value="1"/>
</dbReference>
<sequence length="346" mass="39468">MSLRRIAAALGVSASTVSLALRNSPKIPEETRERILREARRLGYRPDAKLKELMSHLRLTGVRKQEACFGVISFYDTPRPWERSLHLKRIFDSASKRADELGYRLEPIWIRAPGMTYRRIRSILDTRGIQGLISFGSPTLGEEFPRELDHYAIVTQGMSIATPLHRVTSHFYSDLARALNKLHDMGYRRPGLVIGTYEELRSAHAYSSAYFGWCEHTYGTPALVPVLRLENVEEAPFLTWLHTHRPDAIIFVHLYNRIAELGTVLKRHGIRVPQDLGVAVVSHILEGTDYSGMQQNQQVMGTWAVELLVSRLMNRDFGIPAHPRLEMVESQWIDGKTLRPQPARGR</sequence>
<evidence type="ECO:0000259" key="4">
    <source>
        <dbReference type="PROSITE" id="PS50932"/>
    </source>
</evidence>
<dbReference type="AlphaFoldDB" id="A0A1J5SAB1"/>